<keyword evidence="2" id="KW-1133">Transmembrane helix</keyword>
<feature type="compositionally biased region" description="Polar residues" evidence="1">
    <location>
        <begin position="310"/>
        <end position="322"/>
    </location>
</feature>
<keyword evidence="4" id="KW-1185">Reference proteome</keyword>
<feature type="region of interest" description="Disordered" evidence="1">
    <location>
        <begin position="263"/>
        <end position="347"/>
    </location>
</feature>
<feature type="compositionally biased region" description="Low complexity" evidence="1">
    <location>
        <begin position="279"/>
        <end position="297"/>
    </location>
</feature>
<feature type="compositionally biased region" description="Low complexity" evidence="1">
    <location>
        <begin position="263"/>
        <end position="272"/>
    </location>
</feature>
<dbReference type="InterPro" id="IPR012902">
    <property type="entry name" value="N_methyl_site"/>
</dbReference>
<keyword evidence="2" id="KW-0812">Transmembrane</keyword>
<dbReference type="EMBL" id="JANUCP010000005">
    <property type="protein sequence ID" value="MCS3920190.1"/>
    <property type="molecule type" value="Genomic_DNA"/>
</dbReference>
<proteinExistence type="predicted"/>
<evidence type="ECO:0000256" key="2">
    <source>
        <dbReference type="SAM" id="Phobius"/>
    </source>
</evidence>
<sequence length="347" mass="38107">MKRRRGLTLVELIVVMVLLLFIGLSVGGLVRVVRDTEQSINQTTEMNQTGRVVLQRIASELSSALPLPVITDETQVGLMAATEFGGLEAMSADASTLPSVLTFYHEDALDAQTGLDLDTLRFTTANADPRRSNLPQADTIEVAYYIDTDPQTPEQGLVRSIGTLPGLLPEDALIFQAPTEILSERVISLNFRFYDADAGEWLDTWDYTDVLPALVEITIGIAPEPCDEFFARLEREREALAFVEWLTTTVPIRVRSYPDPSVQIQRQQQASQPAFPTGAQQLPPTQQQPTAPTTQPAPTIPQLPPAQIQRPSGAQTGAPTQRPSAPSFQTQPSQPPQQQRPTFGIRP</sequence>
<reference evidence="3 4" key="1">
    <citation type="submission" date="2022-08" db="EMBL/GenBank/DDBJ databases">
        <title>Bacterial and archaeal communities from various locations to study Microbial Dark Matter (Phase II).</title>
        <authorList>
            <person name="Stepanauskas R."/>
        </authorList>
    </citation>
    <scope>NUCLEOTIDE SEQUENCE [LARGE SCALE GENOMIC DNA]</scope>
    <source>
        <strain evidence="3 4">PD1</strain>
    </source>
</reference>
<dbReference type="Proteomes" id="UP001204798">
    <property type="component" value="Unassembled WGS sequence"/>
</dbReference>
<protein>
    <submittedName>
        <fullName evidence="3">Type II secretory pathway pseudopilin PulG</fullName>
    </submittedName>
</protein>
<feature type="transmembrane region" description="Helical" evidence="2">
    <location>
        <begin position="12"/>
        <end position="33"/>
    </location>
</feature>
<feature type="compositionally biased region" description="Low complexity" evidence="1">
    <location>
        <begin position="323"/>
        <end position="341"/>
    </location>
</feature>
<evidence type="ECO:0000313" key="3">
    <source>
        <dbReference type="EMBL" id="MCS3920190.1"/>
    </source>
</evidence>
<name>A0ABT2EQQ0_9BACT</name>
<dbReference type="Gene3D" id="2.10.70.20">
    <property type="entry name" value="gspk-gspi-gspj complex like domains"/>
    <property type="match status" value="1"/>
</dbReference>
<accession>A0ABT2EQQ0</accession>
<dbReference type="PROSITE" id="PS00409">
    <property type="entry name" value="PROKAR_NTER_METHYL"/>
    <property type="match status" value="1"/>
</dbReference>
<organism evidence="3 4">
    <name type="scientific">Candidatus Fervidibacter sacchari</name>
    <dbReference type="NCBI Taxonomy" id="1448929"/>
    <lineage>
        <taxon>Bacteria</taxon>
        <taxon>Candidatus Fervidibacterota</taxon>
        <taxon>Candidatus Fervidibacter</taxon>
    </lineage>
</organism>
<comment type="caution">
    <text evidence="3">The sequence shown here is derived from an EMBL/GenBank/DDBJ whole genome shotgun (WGS) entry which is preliminary data.</text>
</comment>
<dbReference type="InterPro" id="IPR045584">
    <property type="entry name" value="Pilin-like"/>
</dbReference>
<evidence type="ECO:0000313" key="4">
    <source>
        <dbReference type="Proteomes" id="UP001204798"/>
    </source>
</evidence>
<dbReference type="RefSeq" id="WP_259098337.1">
    <property type="nucleotide sequence ID" value="NZ_CP130454.1"/>
</dbReference>
<gene>
    <name evidence="3" type="ORF">M2350_002619</name>
</gene>
<keyword evidence="2" id="KW-0472">Membrane</keyword>
<evidence type="ECO:0000256" key="1">
    <source>
        <dbReference type="SAM" id="MobiDB-lite"/>
    </source>
</evidence>
<dbReference type="SUPFAM" id="SSF54523">
    <property type="entry name" value="Pili subunits"/>
    <property type="match status" value="1"/>
</dbReference>
<dbReference type="Pfam" id="PF07963">
    <property type="entry name" value="N_methyl"/>
    <property type="match status" value="1"/>
</dbReference>